<dbReference type="Gene3D" id="3.40.50.720">
    <property type="entry name" value="NAD(P)-binding Rossmann-like Domain"/>
    <property type="match status" value="1"/>
</dbReference>
<evidence type="ECO:0000313" key="3">
    <source>
        <dbReference type="Proteomes" id="UP000298061"/>
    </source>
</evidence>
<dbReference type="EMBL" id="SFCI01002119">
    <property type="protein sequence ID" value="TFY74379.1"/>
    <property type="molecule type" value="Genomic_DNA"/>
</dbReference>
<dbReference type="AlphaFoldDB" id="A0A4Y9ZLS0"/>
<comment type="caution">
    <text evidence="2">The sequence shown here is derived from an EMBL/GenBank/DDBJ whole genome shotgun (WGS) entry which is preliminary data.</text>
</comment>
<dbReference type="STRING" id="135208.A0A4Y9ZLS0"/>
<evidence type="ECO:0000259" key="1">
    <source>
        <dbReference type="Pfam" id="PF18314"/>
    </source>
</evidence>
<proteinExistence type="predicted"/>
<dbReference type="Proteomes" id="UP000298061">
    <property type="component" value="Unassembled WGS sequence"/>
</dbReference>
<sequence length="147" mass="16586">MWYDIIFGRFTTVDREITARCITIEVVGQPPLYKDVTFPTASHTEVNEKGDIIYTEIVRKNVRKLEAYIEEMASPATVFGTVNVLNIWNMVKTQSGISDKQKNHIKAVYEGIVLSLRKTPISCVALHQLTSRVMLPPHLLIVPLSAC</sequence>
<feature type="domain" description="Fatty acid synthase type I helical" evidence="1">
    <location>
        <begin position="27"/>
        <end position="75"/>
    </location>
</feature>
<name>A0A4Y9ZLS0_9AGAM</name>
<dbReference type="InterPro" id="IPR041550">
    <property type="entry name" value="FASI_helical"/>
</dbReference>
<organism evidence="2 3">
    <name type="scientific">Hericium alpestre</name>
    <dbReference type="NCBI Taxonomy" id="135208"/>
    <lineage>
        <taxon>Eukaryota</taxon>
        <taxon>Fungi</taxon>
        <taxon>Dikarya</taxon>
        <taxon>Basidiomycota</taxon>
        <taxon>Agaricomycotina</taxon>
        <taxon>Agaricomycetes</taxon>
        <taxon>Russulales</taxon>
        <taxon>Hericiaceae</taxon>
        <taxon>Hericium</taxon>
    </lineage>
</organism>
<accession>A0A4Y9ZLS0</accession>
<evidence type="ECO:0000313" key="2">
    <source>
        <dbReference type="EMBL" id="TFY74379.1"/>
    </source>
</evidence>
<dbReference type="OrthoDB" id="3069842at2759"/>
<keyword evidence="3" id="KW-1185">Reference proteome</keyword>
<gene>
    <name evidence="2" type="ORF">EWM64_g9634</name>
</gene>
<dbReference type="Pfam" id="PF18314">
    <property type="entry name" value="FAS_I_H"/>
    <property type="match status" value="1"/>
</dbReference>
<reference evidence="2 3" key="1">
    <citation type="submission" date="2019-02" db="EMBL/GenBank/DDBJ databases">
        <title>Genome sequencing of the rare red list fungi Hericium alpestre (H. flagellum).</title>
        <authorList>
            <person name="Buettner E."/>
            <person name="Kellner H."/>
        </authorList>
    </citation>
    <scope>NUCLEOTIDE SEQUENCE [LARGE SCALE GENOMIC DNA]</scope>
    <source>
        <strain evidence="2 3">DSM 108284</strain>
    </source>
</reference>
<protein>
    <recommendedName>
        <fullName evidence="1">Fatty acid synthase type I helical domain-containing protein</fullName>
    </recommendedName>
</protein>